<feature type="domain" description="HTH tetR-type" evidence="3">
    <location>
        <begin position="9"/>
        <end position="69"/>
    </location>
</feature>
<keyword evidence="5" id="KW-1185">Reference proteome</keyword>
<dbReference type="GO" id="GO:0003677">
    <property type="term" value="F:DNA binding"/>
    <property type="evidence" value="ECO:0007669"/>
    <property type="project" value="UniProtKB-UniRule"/>
</dbReference>
<comment type="caution">
    <text evidence="4">The sequence shown here is derived from an EMBL/GenBank/DDBJ whole genome shotgun (WGS) entry which is preliminary data.</text>
</comment>
<dbReference type="SUPFAM" id="SSF46689">
    <property type="entry name" value="Homeodomain-like"/>
    <property type="match status" value="1"/>
</dbReference>
<evidence type="ECO:0000259" key="3">
    <source>
        <dbReference type="PROSITE" id="PS50977"/>
    </source>
</evidence>
<dbReference type="PANTHER" id="PTHR43479:SF23">
    <property type="entry name" value="HTH TETR-TYPE DOMAIN-CONTAINING PROTEIN"/>
    <property type="match status" value="1"/>
</dbReference>
<dbReference type="PROSITE" id="PS50977">
    <property type="entry name" value="HTH_TETR_2"/>
    <property type="match status" value="1"/>
</dbReference>
<dbReference type="PRINTS" id="PR00455">
    <property type="entry name" value="HTHTETR"/>
</dbReference>
<feature type="DNA-binding region" description="H-T-H motif" evidence="2">
    <location>
        <begin position="32"/>
        <end position="51"/>
    </location>
</feature>
<dbReference type="PANTHER" id="PTHR43479">
    <property type="entry name" value="ACREF/ENVCD OPERON REPRESSOR-RELATED"/>
    <property type="match status" value="1"/>
</dbReference>
<sequence>MPKMDRRIIKTQESLKKAVIELMSEKNFDDITIQDIADRANVNRGTIYLHYQDKYDLLDKLIETHFNELGEMDKWACEMDWIDALVPYFEYFEENYLFFSTMLASKAAKGAPSSFRTRLLASFMEGFKGEIDRDSGRNTDLSEDVMLQYAGTAYVGVIEWWIRNGMPYPPQVMARQVGTLLERSL</sequence>
<dbReference type="InterPro" id="IPR050624">
    <property type="entry name" value="HTH-type_Tx_Regulator"/>
</dbReference>
<evidence type="ECO:0000313" key="4">
    <source>
        <dbReference type="EMBL" id="MBD2872008.1"/>
    </source>
</evidence>
<dbReference type="Gene3D" id="1.10.357.10">
    <property type="entry name" value="Tetracycline Repressor, domain 2"/>
    <property type="match status" value="1"/>
</dbReference>
<evidence type="ECO:0000256" key="2">
    <source>
        <dbReference type="PROSITE-ProRule" id="PRU00335"/>
    </source>
</evidence>
<dbReference type="InterPro" id="IPR009057">
    <property type="entry name" value="Homeodomain-like_sf"/>
</dbReference>
<dbReference type="EMBL" id="JACXIY010000039">
    <property type="protein sequence ID" value="MBD2872008.1"/>
    <property type="molecule type" value="Genomic_DNA"/>
</dbReference>
<organism evidence="4 5">
    <name type="scientific">Paenibacillus arenilitoris</name>
    <dbReference type="NCBI Taxonomy" id="2772299"/>
    <lineage>
        <taxon>Bacteria</taxon>
        <taxon>Bacillati</taxon>
        <taxon>Bacillota</taxon>
        <taxon>Bacilli</taxon>
        <taxon>Bacillales</taxon>
        <taxon>Paenibacillaceae</taxon>
        <taxon>Paenibacillus</taxon>
    </lineage>
</organism>
<accession>A0A927CPV2</accession>
<dbReference type="Pfam" id="PF14278">
    <property type="entry name" value="TetR_C_8"/>
    <property type="match status" value="1"/>
</dbReference>
<dbReference type="InterPro" id="IPR039532">
    <property type="entry name" value="TetR_C_Firmicutes"/>
</dbReference>
<dbReference type="RefSeq" id="WP_190866313.1">
    <property type="nucleotide sequence ID" value="NZ_JACXIY010000039.1"/>
</dbReference>
<gene>
    <name evidence="4" type="ORF">IDH41_25845</name>
</gene>
<protein>
    <submittedName>
        <fullName evidence="4">TetR/AcrR family transcriptional regulator</fullName>
    </submittedName>
</protein>
<name>A0A927CPV2_9BACL</name>
<evidence type="ECO:0000313" key="5">
    <source>
        <dbReference type="Proteomes" id="UP000632125"/>
    </source>
</evidence>
<dbReference type="Proteomes" id="UP000632125">
    <property type="component" value="Unassembled WGS sequence"/>
</dbReference>
<reference evidence="4" key="1">
    <citation type="submission" date="2020-09" db="EMBL/GenBank/DDBJ databases">
        <title>A novel bacterium of genus Paenibacillus, isolated from South China Sea.</title>
        <authorList>
            <person name="Huang H."/>
            <person name="Mo K."/>
            <person name="Hu Y."/>
        </authorList>
    </citation>
    <scope>NUCLEOTIDE SEQUENCE</scope>
    <source>
        <strain evidence="4">IB182493</strain>
    </source>
</reference>
<dbReference type="AlphaFoldDB" id="A0A927CPV2"/>
<dbReference type="InterPro" id="IPR001647">
    <property type="entry name" value="HTH_TetR"/>
</dbReference>
<keyword evidence="1 2" id="KW-0238">DNA-binding</keyword>
<evidence type="ECO:0000256" key="1">
    <source>
        <dbReference type="ARBA" id="ARBA00023125"/>
    </source>
</evidence>
<proteinExistence type="predicted"/>
<dbReference type="Pfam" id="PF00440">
    <property type="entry name" value="TetR_N"/>
    <property type="match status" value="1"/>
</dbReference>